<dbReference type="InterPro" id="IPR001851">
    <property type="entry name" value="ABC_transp_permease"/>
</dbReference>
<keyword evidence="5 8" id="KW-0812">Transmembrane</keyword>
<comment type="caution">
    <text evidence="9">The sequence shown here is derived from an EMBL/GenBank/DDBJ whole genome shotgun (WGS) entry which is preliminary data.</text>
</comment>
<keyword evidence="4" id="KW-0997">Cell inner membrane</keyword>
<feature type="transmembrane region" description="Helical" evidence="8">
    <location>
        <begin position="280"/>
        <end position="299"/>
    </location>
</feature>
<evidence type="ECO:0000256" key="2">
    <source>
        <dbReference type="ARBA" id="ARBA00022448"/>
    </source>
</evidence>
<evidence type="ECO:0000256" key="4">
    <source>
        <dbReference type="ARBA" id="ARBA00022519"/>
    </source>
</evidence>
<keyword evidence="10" id="KW-1185">Reference proteome</keyword>
<evidence type="ECO:0008006" key="11">
    <source>
        <dbReference type="Google" id="ProtNLM"/>
    </source>
</evidence>
<reference evidence="9 10" key="1">
    <citation type="journal article" date="2014" name="Int. J. Syst. Evol. Microbiol.">
        <title>Complete genome sequence of Corynebacterium casei LMG S-19264T (=DSM 44701T), isolated from a smear-ripened cheese.</title>
        <authorList>
            <consortium name="US DOE Joint Genome Institute (JGI-PGF)"/>
            <person name="Walter F."/>
            <person name="Albersmeier A."/>
            <person name="Kalinowski J."/>
            <person name="Ruckert C."/>
        </authorList>
    </citation>
    <scope>NUCLEOTIDE SEQUENCE [LARGE SCALE GENOMIC DNA]</scope>
    <source>
        <strain evidence="9 10">NBRC 111766</strain>
    </source>
</reference>
<feature type="transmembrane region" description="Helical" evidence="8">
    <location>
        <begin position="144"/>
        <end position="162"/>
    </location>
</feature>
<keyword evidence="3" id="KW-1003">Cell membrane</keyword>
<evidence type="ECO:0000256" key="8">
    <source>
        <dbReference type="SAM" id="Phobius"/>
    </source>
</evidence>
<evidence type="ECO:0000313" key="10">
    <source>
        <dbReference type="Proteomes" id="UP001157355"/>
    </source>
</evidence>
<evidence type="ECO:0000256" key="5">
    <source>
        <dbReference type="ARBA" id="ARBA00022692"/>
    </source>
</evidence>
<dbReference type="AlphaFoldDB" id="A0AA37TTH0"/>
<evidence type="ECO:0000256" key="3">
    <source>
        <dbReference type="ARBA" id="ARBA00022475"/>
    </source>
</evidence>
<feature type="transmembrane region" description="Helical" evidence="8">
    <location>
        <begin position="28"/>
        <end position="45"/>
    </location>
</feature>
<feature type="transmembrane region" description="Helical" evidence="8">
    <location>
        <begin position="57"/>
        <end position="77"/>
    </location>
</feature>
<keyword evidence="7 8" id="KW-0472">Membrane</keyword>
<organism evidence="9 10">
    <name type="scientific">Cypionkella aquatica</name>
    <dbReference type="NCBI Taxonomy" id="1756042"/>
    <lineage>
        <taxon>Bacteria</taxon>
        <taxon>Pseudomonadati</taxon>
        <taxon>Pseudomonadota</taxon>
        <taxon>Alphaproteobacteria</taxon>
        <taxon>Rhodobacterales</taxon>
        <taxon>Paracoccaceae</taxon>
        <taxon>Cypionkella</taxon>
    </lineage>
</organism>
<keyword evidence="2" id="KW-0813">Transport</keyword>
<protein>
    <recommendedName>
        <fullName evidence="11">ATPase</fullName>
    </recommendedName>
</protein>
<dbReference type="Proteomes" id="UP001157355">
    <property type="component" value="Unassembled WGS sequence"/>
</dbReference>
<comment type="subcellular location">
    <subcellularLocation>
        <location evidence="1">Cell membrane</location>
        <topology evidence="1">Multi-pass membrane protein</topology>
    </subcellularLocation>
</comment>
<evidence type="ECO:0000256" key="1">
    <source>
        <dbReference type="ARBA" id="ARBA00004651"/>
    </source>
</evidence>
<dbReference type="Pfam" id="PF02653">
    <property type="entry name" value="BPD_transp_2"/>
    <property type="match status" value="1"/>
</dbReference>
<gene>
    <name evidence="9" type="ORF">GCM10010873_21220</name>
</gene>
<keyword evidence="6 8" id="KW-1133">Transmembrane helix</keyword>
<name>A0AA37TTH0_9RHOB</name>
<feature type="transmembrane region" description="Helical" evidence="8">
    <location>
        <begin position="84"/>
        <end position="103"/>
    </location>
</feature>
<dbReference type="GO" id="GO:0022857">
    <property type="term" value="F:transmembrane transporter activity"/>
    <property type="evidence" value="ECO:0007669"/>
    <property type="project" value="InterPro"/>
</dbReference>
<proteinExistence type="predicted"/>
<evidence type="ECO:0000313" key="9">
    <source>
        <dbReference type="EMBL" id="GLS87148.1"/>
    </source>
</evidence>
<evidence type="ECO:0000256" key="6">
    <source>
        <dbReference type="ARBA" id="ARBA00022989"/>
    </source>
</evidence>
<sequence length="331" mass="34407">MSDLTPSTTTVSAQSPTGFLRKDLVQRYSTLVVLVLMFAVFTVTVDKFMTPQNLLNIAQQISMLTIVGAGLTFGFAAKEMDLSVGFSVGLAGVLVPLMLVAGVSLPLALLGGLAAGLAIGAVNAALVTLVGIPSLIATLATGSILFGINFLMTGGRAIYGGLPDTYLWLGQGRVAGIPVLAFFMLAAVAIAWFVMERTIFGRYIYAVGGNQKAAELSGVKVRRYKAAALVVCAVFAVMAGTLLAARLGSGQPNAGERYLLDGLATVFIGMTMLRPGTATVLGTFFGALFIGVINNGLNLMGMDTYIQSIVKGVIILVAVAVVSRSTKLNLL</sequence>
<dbReference type="GO" id="GO:0005886">
    <property type="term" value="C:plasma membrane"/>
    <property type="evidence" value="ECO:0007669"/>
    <property type="project" value="UniProtKB-SubCell"/>
</dbReference>
<feature type="transmembrane region" description="Helical" evidence="8">
    <location>
        <begin position="305"/>
        <end position="323"/>
    </location>
</feature>
<evidence type="ECO:0000256" key="7">
    <source>
        <dbReference type="ARBA" id="ARBA00023136"/>
    </source>
</evidence>
<dbReference type="EMBL" id="BSPP01000007">
    <property type="protein sequence ID" value="GLS87148.1"/>
    <property type="molecule type" value="Genomic_DNA"/>
</dbReference>
<feature type="transmembrane region" description="Helical" evidence="8">
    <location>
        <begin position="109"/>
        <end position="132"/>
    </location>
</feature>
<dbReference type="RefSeq" id="WP_284325328.1">
    <property type="nucleotide sequence ID" value="NZ_BSPP01000007.1"/>
</dbReference>
<feature type="transmembrane region" description="Helical" evidence="8">
    <location>
        <begin position="174"/>
        <end position="195"/>
    </location>
</feature>
<dbReference type="PANTHER" id="PTHR32196:SF21">
    <property type="entry name" value="ABC TRANSPORTER PERMEASE PROTEIN YPHD-RELATED"/>
    <property type="match status" value="1"/>
</dbReference>
<accession>A0AA37TTH0</accession>
<feature type="transmembrane region" description="Helical" evidence="8">
    <location>
        <begin position="226"/>
        <end position="245"/>
    </location>
</feature>
<dbReference type="CDD" id="cd06579">
    <property type="entry name" value="TM_PBP1_transp_AraH_like"/>
    <property type="match status" value="1"/>
</dbReference>
<dbReference type="PANTHER" id="PTHR32196">
    <property type="entry name" value="ABC TRANSPORTER PERMEASE PROTEIN YPHD-RELATED-RELATED"/>
    <property type="match status" value="1"/>
</dbReference>